<dbReference type="EMBL" id="PKUQ01000042">
    <property type="protein sequence ID" value="PLW75807.1"/>
    <property type="molecule type" value="Genomic_DNA"/>
</dbReference>
<dbReference type="GO" id="GO:0009360">
    <property type="term" value="C:DNA polymerase III complex"/>
    <property type="evidence" value="ECO:0007669"/>
    <property type="project" value="InterPro"/>
</dbReference>
<comment type="similarity">
    <text evidence="1 11">Belongs to the DnaX/STICHEL family.</text>
</comment>
<evidence type="ECO:0000256" key="11">
    <source>
        <dbReference type="RuleBase" id="RU364063"/>
    </source>
</evidence>
<accession>A0A2N5XN11</accession>
<evidence type="ECO:0000313" key="15">
    <source>
        <dbReference type="Proteomes" id="UP000234881"/>
    </source>
</evidence>
<evidence type="ECO:0000256" key="8">
    <source>
        <dbReference type="ARBA" id="ARBA00022840"/>
    </source>
</evidence>
<dbReference type="NCBIfam" id="TIGR02397">
    <property type="entry name" value="dnaX_nterm"/>
    <property type="match status" value="1"/>
</dbReference>
<dbReference type="SMART" id="SM00382">
    <property type="entry name" value="AAA"/>
    <property type="match status" value="1"/>
</dbReference>
<keyword evidence="15" id="KW-1185">Reference proteome</keyword>
<dbReference type="GO" id="GO:0005524">
    <property type="term" value="F:ATP binding"/>
    <property type="evidence" value="ECO:0007669"/>
    <property type="project" value="UniProtKB-KW"/>
</dbReference>
<keyword evidence="6 11" id="KW-0547">Nucleotide-binding</keyword>
<dbReference type="RefSeq" id="WP_101535048.1">
    <property type="nucleotide sequence ID" value="NZ_JBFHIU010000058.1"/>
</dbReference>
<proteinExistence type="inferred from homology"/>
<dbReference type="InterPro" id="IPR050238">
    <property type="entry name" value="DNA_Rep/Repair_Clamp_Loader"/>
</dbReference>
<evidence type="ECO:0000256" key="10">
    <source>
        <dbReference type="ARBA" id="ARBA00049244"/>
    </source>
</evidence>
<reference evidence="14 15" key="1">
    <citation type="submission" date="2018-01" db="EMBL/GenBank/DDBJ databases">
        <title>The draft genome sequence of Cohaesibacter sp. H1304.</title>
        <authorList>
            <person name="Wang N.-N."/>
            <person name="Du Z.-J."/>
        </authorList>
    </citation>
    <scope>NUCLEOTIDE SEQUENCE [LARGE SCALE GENOMIC DNA]</scope>
    <source>
        <strain evidence="14 15">H1304</strain>
    </source>
</reference>
<organism evidence="14 15">
    <name type="scientific">Cohaesibacter celericrescens</name>
    <dbReference type="NCBI Taxonomy" id="2067669"/>
    <lineage>
        <taxon>Bacteria</taxon>
        <taxon>Pseudomonadati</taxon>
        <taxon>Pseudomonadota</taxon>
        <taxon>Alphaproteobacteria</taxon>
        <taxon>Hyphomicrobiales</taxon>
        <taxon>Cohaesibacteraceae</taxon>
    </lineage>
</organism>
<dbReference type="SUPFAM" id="SSF48019">
    <property type="entry name" value="post-AAA+ oligomerization domain-like"/>
    <property type="match status" value="1"/>
</dbReference>
<dbReference type="Gene3D" id="3.40.50.300">
    <property type="entry name" value="P-loop containing nucleotide triphosphate hydrolases"/>
    <property type="match status" value="1"/>
</dbReference>
<dbReference type="GO" id="GO:0006261">
    <property type="term" value="P:DNA-templated DNA replication"/>
    <property type="evidence" value="ECO:0007669"/>
    <property type="project" value="TreeGrafter"/>
</dbReference>
<comment type="subunit">
    <text evidence="11">DNA polymerase III contains a core (composed of alpha, epsilon and theta chains) that associates with a tau subunit. This core dimerizes to form the POLIII' complex. PolIII' associates with the gamma complex (composed of gamma, delta, delta', psi and chi chains) and with the beta chain to form the complete DNA polymerase III complex.</text>
</comment>
<keyword evidence="7" id="KW-0862">Zinc</keyword>
<dbReference type="InterPro" id="IPR045085">
    <property type="entry name" value="HLD_clamp_pol_III_gamma_tau"/>
</dbReference>
<feature type="region of interest" description="Disordered" evidence="12">
    <location>
        <begin position="472"/>
        <end position="496"/>
    </location>
</feature>
<comment type="caution">
    <text evidence="14">The sequence shown here is derived from an EMBL/GenBank/DDBJ whole genome shotgun (WGS) entry which is preliminary data.</text>
</comment>
<evidence type="ECO:0000256" key="1">
    <source>
        <dbReference type="ARBA" id="ARBA00006360"/>
    </source>
</evidence>
<dbReference type="InterPro" id="IPR027417">
    <property type="entry name" value="P-loop_NTPase"/>
</dbReference>
<dbReference type="InterPro" id="IPR022754">
    <property type="entry name" value="DNA_pol_III_gamma-3"/>
</dbReference>
<feature type="compositionally biased region" description="Low complexity" evidence="12">
    <location>
        <begin position="421"/>
        <end position="431"/>
    </location>
</feature>
<keyword evidence="5" id="KW-0479">Metal-binding</keyword>
<keyword evidence="2 11" id="KW-0808">Transferase</keyword>
<dbReference type="Pfam" id="PF13177">
    <property type="entry name" value="DNA_pol3_delta2"/>
    <property type="match status" value="1"/>
</dbReference>
<evidence type="ECO:0000256" key="6">
    <source>
        <dbReference type="ARBA" id="ARBA00022741"/>
    </source>
</evidence>
<dbReference type="PANTHER" id="PTHR11669:SF0">
    <property type="entry name" value="PROTEIN STICHEL-LIKE 2"/>
    <property type="match status" value="1"/>
</dbReference>
<dbReference type="InterPro" id="IPR003593">
    <property type="entry name" value="AAA+_ATPase"/>
</dbReference>
<dbReference type="SUPFAM" id="SSF52540">
    <property type="entry name" value="P-loop containing nucleoside triphosphate hydrolases"/>
    <property type="match status" value="1"/>
</dbReference>
<dbReference type="CDD" id="cd18137">
    <property type="entry name" value="HLD_clamp_pol_III_gamma_tau"/>
    <property type="match status" value="1"/>
</dbReference>
<dbReference type="PANTHER" id="PTHR11669">
    <property type="entry name" value="REPLICATION FACTOR C / DNA POLYMERASE III GAMMA-TAU SUBUNIT"/>
    <property type="match status" value="1"/>
</dbReference>
<dbReference type="Proteomes" id="UP000234881">
    <property type="component" value="Unassembled WGS sequence"/>
</dbReference>
<dbReference type="GO" id="GO:0003677">
    <property type="term" value="F:DNA binding"/>
    <property type="evidence" value="ECO:0007669"/>
    <property type="project" value="InterPro"/>
</dbReference>
<evidence type="ECO:0000256" key="9">
    <source>
        <dbReference type="ARBA" id="ARBA00022932"/>
    </source>
</evidence>
<dbReference type="GO" id="GO:0003887">
    <property type="term" value="F:DNA-directed DNA polymerase activity"/>
    <property type="evidence" value="ECO:0007669"/>
    <property type="project" value="UniProtKB-KW"/>
</dbReference>
<dbReference type="CDD" id="cd00009">
    <property type="entry name" value="AAA"/>
    <property type="match status" value="1"/>
</dbReference>
<dbReference type="Pfam" id="PF22608">
    <property type="entry name" value="DNAX_ATPase_lid"/>
    <property type="match status" value="1"/>
</dbReference>
<sequence>MDGQDHQTAEGYRVLARKYRPASFDDMIGQDPMIRTLTNAFSSGRIAQAYMMTGVRGVGKTTTARILARALNYEIPGEIDEPTIDMPRLGVHCQAIMEGRHVDIMEMDAASHTSINDIREIIEAARYKPVSARYKVYVIDEVHMLSTAAFNGLLKTLEEPPEHVKFIFATTEIRKVPVTVLSRCQRFDLRRIDAVEMATYMRTICEKEQVEIEDDALQMIARAGEGSARDSLSLLDQAIAHGAGKITSETTRQMLGLADRARVIDLFEAVMKGDIGIALDELKAQYDIGAEPAVVLSDLADFVHLVTRLKLTPDAHSDAAATESEKIRGRDFSGQLSVRVLSRAWQMLLKGLAEVQSSPRPLASAEMVLVRLAYAADLPTPDEALRLLANKDYRPPMPSGAGSGPSTPPDATVSTSAEAQGSPHSGGSPSSNAPTALQSGANLGVAHSAPDLDVGHAEPAKTEKANLRLVASQSDEQMAVRTPPTPQSVAGAEQDKTVAKPEIKPVITRFEQIIALANKHRDIALKFQLESSVRPVSLEQGRVVISYDGVDGEALQHKLGRKLAEWTGERWHVELSGDAGGATLSERKEERERQVREEADGHPLVEAVRSIFPGSKVVDVRINRDFEEEFLAPPVEDLLDEDISLSLSMPDASDLDDDR</sequence>
<keyword evidence="9 11" id="KW-0239">DNA-directed DNA polymerase</keyword>
<feature type="region of interest" description="Disordered" evidence="12">
    <location>
        <begin position="392"/>
        <end position="438"/>
    </location>
</feature>
<dbReference type="Gene3D" id="1.20.272.10">
    <property type="match status" value="1"/>
</dbReference>
<evidence type="ECO:0000259" key="13">
    <source>
        <dbReference type="SMART" id="SM00382"/>
    </source>
</evidence>
<comment type="function">
    <text evidence="11">DNA polymerase III is a complex, multichain enzyme responsible for most of the replicative synthesis in bacteria. This DNA polymerase also exhibits 3' to 5' exonuclease activity.</text>
</comment>
<dbReference type="Pfam" id="PF12362">
    <property type="entry name" value="DUF3646"/>
    <property type="match status" value="1"/>
</dbReference>
<dbReference type="FunFam" id="3.40.50.300:FF:000014">
    <property type="entry name" value="DNA polymerase III subunit gamma/tau"/>
    <property type="match status" value="1"/>
</dbReference>
<gene>
    <name evidence="11" type="primary">dnaX</name>
    <name evidence="14" type="ORF">C0081_17005</name>
</gene>
<comment type="catalytic activity">
    <reaction evidence="10 11">
        <text>DNA(n) + a 2'-deoxyribonucleoside 5'-triphosphate = DNA(n+1) + diphosphate</text>
        <dbReference type="Rhea" id="RHEA:22508"/>
        <dbReference type="Rhea" id="RHEA-COMP:17339"/>
        <dbReference type="Rhea" id="RHEA-COMP:17340"/>
        <dbReference type="ChEBI" id="CHEBI:33019"/>
        <dbReference type="ChEBI" id="CHEBI:61560"/>
        <dbReference type="ChEBI" id="CHEBI:173112"/>
        <dbReference type="EC" id="2.7.7.7"/>
    </reaction>
</comment>
<evidence type="ECO:0000256" key="3">
    <source>
        <dbReference type="ARBA" id="ARBA00022695"/>
    </source>
</evidence>
<dbReference type="InterPro" id="IPR012763">
    <property type="entry name" value="DNA_pol_III_sug/sutau_N"/>
</dbReference>
<dbReference type="OrthoDB" id="9810148at2"/>
<evidence type="ECO:0000256" key="7">
    <source>
        <dbReference type="ARBA" id="ARBA00022833"/>
    </source>
</evidence>
<keyword evidence="3 11" id="KW-0548">Nucleotidyltransferase</keyword>
<evidence type="ECO:0000313" key="14">
    <source>
        <dbReference type="EMBL" id="PLW75807.1"/>
    </source>
</evidence>
<dbReference type="EC" id="2.7.7.7" evidence="11"/>
<dbReference type="InterPro" id="IPR008921">
    <property type="entry name" value="DNA_pol3_clamp-load_cplx_C"/>
</dbReference>
<dbReference type="GO" id="GO:0046872">
    <property type="term" value="F:metal ion binding"/>
    <property type="evidence" value="ECO:0007669"/>
    <property type="project" value="UniProtKB-KW"/>
</dbReference>
<dbReference type="AlphaFoldDB" id="A0A2N5XN11"/>
<dbReference type="FunFam" id="1.20.272.10:FF:000003">
    <property type="entry name" value="DNA polymerase III subunit gamma/tau"/>
    <property type="match status" value="1"/>
</dbReference>
<dbReference type="FunFam" id="1.10.8.60:FF:000013">
    <property type="entry name" value="DNA polymerase III subunit gamma/tau"/>
    <property type="match status" value="1"/>
</dbReference>
<keyword evidence="8 11" id="KW-0067">ATP-binding</keyword>
<dbReference type="Gene3D" id="1.10.8.60">
    <property type="match status" value="1"/>
</dbReference>
<evidence type="ECO:0000256" key="12">
    <source>
        <dbReference type="SAM" id="MobiDB-lite"/>
    </source>
</evidence>
<keyword evidence="4 11" id="KW-0235">DNA replication</keyword>
<feature type="domain" description="AAA+ ATPase" evidence="13">
    <location>
        <begin position="46"/>
        <end position="193"/>
    </location>
</feature>
<evidence type="ECO:0000256" key="4">
    <source>
        <dbReference type="ARBA" id="ARBA00022705"/>
    </source>
</evidence>
<dbReference type="InterPro" id="IPR022107">
    <property type="entry name" value="DNA_pol_III_gamma/tau_C"/>
</dbReference>
<dbReference type="Pfam" id="PF12169">
    <property type="entry name" value="DNA_pol3_gamma3"/>
    <property type="match status" value="1"/>
</dbReference>
<protein>
    <recommendedName>
        <fullName evidence="11">DNA polymerase III subunit gamma/tau</fullName>
        <ecNumber evidence="11">2.7.7.7</ecNumber>
    </recommendedName>
</protein>
<name>A0A2N5XN11_9HYPH</name>
<evidence type="ECO:0000256" key="5">
    <source>
        <dbReference type="ARBA" id="ARBA00022723"/>
    </source>
</evidence>
<evidence type="ECO:0000256" key="2">
    <source>
        <dbReference type="ARBA" id="ARBA00022679"/>
    </source>
</evidence>
<dbReference type="NCBIfam" id="NF006585">
    <property type="entry name" value="PRK09111.1"/>
    <property type="match status" value="1"/>
</dbReference>